<proteinExistence type="predicted"/>
<evidence type="ECO:0000313" key="4">
    <source>
        <dbReference type="EMBL" id="MFB9777861.1"/>
    </source>
</evidence>
<dbReference type="PANTHER" id="PTHR24220:SF86">
    <property type="entry name" value="ABC TRANSPORTER ABCH.1"/>
    <property type="match status" value="1"/>
</dbReference>
<dbReference type="EMBL" id="JBHMAU010000132">
    <property type="protein sequence ID" value="MFB9777861.1"/>
    <property type="molecule type" value="Genomic_DNA"/>
</dbReference>
<dbReference type="InterPro" id="IPR017871">
    <property type="entry name" value="ABC_transporter-like_CS"/>
</dbReference>
<keyword evidence="2 4" id="KW-0067">ATP-binding</keyword>
<dbReference type="SMART" id="SM00382">
    <property type="entry name" value="AAA"/>
    <property type="match status" value="1"/>
</dbReference>
<dbReference type="Pfam" id="PF00005">
    <property type="entry name" value="ABC_tran"/>
    <property type="match status" value="1"/>
</dbReference>
<organism evidence="4 5">
    <name type="scientific">Brevibacterium otitidis</name>
    <dbReference type="NCBI Taxonomy" id="53364"/>
    <lineage>
        <taxon>Bacteria</taxon>
        <taxon>Bacillati</taxon>
        <taxon>Actinomycetota</taxon>
        <taxon>Actinomycetes</taxon>
        <taxon>Micrococcales</taxon>
        <taxon>Brevibacteriaceae</taxon>
        <taxon>Brevibacterium</taxon>
    </lineage>
</organism>
<evidence type="ECO:0000313" key="5">
    <source>
        <dbReference type="Proteomes" id="UP001589707"/>
    </source>
</evidence>
<dbReference type="InterPro" id="IPR003593">
    <property type="entry name" value="AAA+_ATPase"/>
</dbReference>
<dbReference type="SUPFAM" id="SSF52540">
    <property type="entry name" value="P-loop containing nucleoside triphosphate hydrolases"/>
    <property type="match status" value="1"/>
</dbReference>
<dbReference type="RefSeq" id="WP_376841875.1">
    <property type="nucleotide sequence ID" value="NZ_JBHMAU010000132.1"/>
</dbReference>
<name>A0ABV5X631_9MICO</name>
<evidence type="ECO:0000259" key="3">
    <source>
        <dbReference type="PROSITE" id="PS50893"/>
    </source>
</evidence>
<comment type="caution">
    <text evidence="4">The sequence shown here is derived from an EMBL/GenBank/DDBJ whole genome shotgun (WGS) entry which is preliminary data.</text>
</comment>
<keyword evidence="5" id="KW-1185">Reference proteome</keyword>
<dbReference type="PANTHER" id="PTHR24220">
    <property type="entry name" value="IMPORT ATP-BINDING PROTEIN"/>
    <property type="match status" value="1"/>
</dbReference>
<sequence>MSPSTADRPVIDAHGISRRYSASAVALADASLQISAGEFAAVLGPSGAGKSTLLNILGLLDRPDSGTYRLAGEETIGAQESHLNRLRADVLGFVFQDAHVLPARRVTDNLELALAARRTSRHSRGRRIAAALDEVGLAHRADSAGRSLSGGERQRLAIARALVTDPAVVLADEPTGNLDDENSAVVMQLLQRAAARGAAVVMITHDKRHAAEVDRVFTLSAGTLTETR</sequence>
<keyword evidence="1" id="KW-0547">Nucleotide-binding</keyword>
<dbReference type="Proteomes" id="UP001589707">
    <property type="component" value="Unassembled WGS sequence"/>
</dbReference>
<dbReference type="Gene3D" id="3.40.50.300">
    <property type="entry name" value="P-loop containing nucleotide triphosphate hydrolases"/>
    <property type="match status" value="1"/>
</dbReference>
<dbReference type="InterPro" id="IPR003439">
    <property type="entry name" value="ABC_transporter-like_ATP-bd"/>
</dbReference>
<evidence type="ECO:0000256" key="1">
    <source>
        <dbReference type="ARBA" id="ARBA00022741"/>
    </source>
</evidence>
<feature type="domain" description="ABC transporter" evidence="3">
    <location>
        <begin position="11"/>
        <end position="227"/>
    </location>
</feature>
<accession>A0ABV5X631</accession>
<gene>
    <name evidence="4" type="ORF">ACFFN1_15910</name>
</gene>
<dbReference type="PROSITE" id="PS00211">
    <property type="entry name" value="ABC_TRANSPORTER_1"/>
    <property type="match status" value="1"/>
</dbReference>
<dbReference type="InterPro" id="IPR027417">
    <property type="entry name" value="P-loop_NTPase"/>
</dbReference>
<reference evidence="4 5" key="1">
    <citation type="submission" date="2024-09" db="EMBL/GenBank/DDBJ databases">
        <authorList>
            <person name="Sun Q."/>
            <person name="Mori K."/>
        </authorList>
    </citation>
    <scope>NUCLEOTIDE SEQUENCE [LARGE SCALE GENOMIC DNA]</scope>
    <source>
        <strain evidence="4 5">JCM 11683</strain>
    </source>
</reference>
<dbReference type="PROSITE" id="PS50893">
    <property type="entry name" value="ABC_TRANSPORTER_2"/>
    <property type="match status" value="1"/>
</dbReference>
<dbReference type="InterPro" id="IPR015854">
    <property type="entry name" value="ABC_transpr_LolD-like"/>
</dbReference>
<protein>
    <submittedName>
        <fullName evidence="4">ABC transporter ATP-binding protein</fullName>
    </submittedName>
</protein>
<evidence type="ECO:0000256" key="2">
    <source>
        <dbReference type="ARBA" id="ARBA00022840"/>
    </source>
</evidence>
<dbReference type="GO" id="GO:0005524">
    <property type="term" value="F:ATP binding"/>
    <property type="evidence" value="ECO:0007669"/>
    <property type="project" value="UniProtKB-KW"/>
</dbReference>